<protein>
    <submittedName>
        <fullName evidence="2">Uncharacterized protein</fullName>
    </submittedName>
</protein>
<organism evidence="2 3">
    <name type="scientific">Equus asinus</name>
    <name type="common">Donkey</name>
    <name type="synonym">Equus africanus asinus</name>
    <dbReference type="NCBI Taxonomy" id="9793"/>
    <lineage>
        <taxon>Eukaryota</taxon>
        <taxon>Metazoa</taxon>
        <taxon>Chordata</taxon>
        <taxon>Craniata</taxon>
        <taxon>Vertebrata</taxon>
        <taxon>Euteleostomi</taxon>
        <taxon>Mammalia</taxon>
        <taxon>Eutheria</taxon>
        <taxon>Laurasiatheria</taxon>
        <taxon>Perissodactyla</taxon>
        <taxon>Equidae</taxon>
        <taxon>Equus</taxon>
    </lineage>
</organism>
<feature type="transmembrane region" description="Helical" evidence="1">
    <location>
        <begin position="12"/>
        <end position="32"/>
    </location>
</feature>
<dbReference type="GeneTree" id="ENSGT01130000282368"/>
<reference evidence="2 3" key="1">
    <citation type="journal article" date="2020" name="Nat. Commun.">
        <title>Donkey genomes provide new insights into domestication and selection for coat color.</title>
        <authorList>
            <person name="Wang"/>
            <person name="C."/>
            <person name="Li"/>
            <person name="H."/>
            <person name="Guo"/>
            <person name="Y."/>
            <person name="Huang"/>
            <person name="J."/>
            <person name="Sun"/>
            <person name="Y."/>
            <person name="Min"/>
            <person name="J."/>
            <person name="Wang"/>
            <person name="J."/>
            <person name="Fang"/>
            <person name="X."/>
            <person name="Zhao"/>
            <person name="Z."/>
            <person name="Wang"/>
            <person name="S."/>
            <person name="Zhang"/>
            <person name="Y."/>
            <person name="Liu"/>
            <person name="Q."/>
            <person name="Jiang"/>
            <person name="Q."/>
            <person name="Wang"/>
            <person name="X."/>
            <person name="Guo"/>
            <person name="Y."/>
            <person name="Yang"/>
            <person name="C."/>
            <person name="Wang"/>
            <person name="Y."/>
            <person name="Tian"/>
            <person name="F."/>
            <person name="Zhuang"/>
            <person name="G."/>
            <person name="Fan"/>
            <person name="Y."/>
            <person name="Gao"/>
            <person name="Q."/>
            <person name="Li"/>
            <person name="Y."/>
            <person name="Ju"/>
            <person name="Z."/>
            <person name="Li"/>
            <person name="J."/>
            <person name="Li"/>
            <person name="R."/>
            <person name="Hou"/>
            <person name="M."/>
            <person name="Yang"/>
            <person name="G."/>
            <person name="Liu"/>
            <person name="G."/>
            <person name="Liu"/>
            <person name="W."/>
            <person name="Guo"/>
            <person name="J."/>
            <person name="Pan"/>
            <person name="S."/>
            <person name="Fan"/>
            <person name="G."/>
            <person name="Zhang"/>
            <person name="W."/>
            <person name="Zhang"/>
            <person name="R."/>
            <person name="Yu"/>
            <person name="J."/>
            <person name="Zhang"/>
            <person name="X."/>
            <person name="Yin"/>
            <person name="Q."/>
            <person name="Ji"/>
            <person name="C."/>
            <person name="Jin"/>
            <person name="Y."/>
            <person name="Yue"/>
            <person name="G."/>
            <person name="Liu"/>
            <person name="M."/>
            <person name="Xu"/>
            <person name="J."/>
            <person name="Liu"/>
            <person name="S."/>
            <person name="Jordana"/>
            <person name="J."/>
            <person name="Noce"/>
            <person name="A."/>
            <person name="Amills"/>
            <person name="M."/>
            <person name="Wu"/>
            <person name="D.D."/>
            <person name="Li"/>
            <person name="S."/>
            <person name="Zhou"/>
            <person name="X. and Zhong"/>
            <person name="J."/>
        </authorList>
    </citation>
    <scope>NUCLEOTIDE SEQUENCE [LARGE SCALE GENOMIC DNA]</scope>
</reference>
<reference evidence="2" key="2">
    <citation type="submission" date="2025-08" db="UniProtKB">
        <authorList>
            <consortium name="Ensembl"/>
        </authorList>
    </citation>
    <scope>IDENTIFICATION</scope>
</reference>
<proteinExistence type="predicted"/>
<evidence type="ECO:0000313" key="2">
    <source>
        <dbReference type="Ensembl" id="ENSEASP00005004001.1"/>
    </source>
</evidence>
<keyword evidence="1" id="KW-0472">Membrane</keyword>
<accession>A0A8C4PGL5</accession>
<evidence type="ECO:0000313" key="3">
    <source>
        <dbReference type="Proteomes" id="UP000694387"/>
    </source>
</evidence>
<keyword evidence="1" id="KW-0812">Transmembrane</keyword>
<evidence type="ECO:0000256" key="1">
    <source>
        <dbReference type="SAM" id="Phobius"/>
    </source>
</evidence>
<keyword evidence="1" id="KW-1133">Transmembrane helix</keyword>
<reference evidence="2" key="3">
    <citation type="submission" date="2025-09" db="UniProtKB">
        <authorList>
            <consortium name="Ensembl"/>
        </authorList>
    </citation>
    <scope>IDENTIFICATION</scope>
</reference>
<keyword evidence="3" id="KW-1185">Reference proteome</keyword>
<dbReference type="AlphaFoldDB" id="A0A8C4PGL5"/>
<dbReference type="OMA" id="CFCYAVF"/>
<name>A0A8C4PGL5_EQUAS</name>
<sequence length="52" mass="5865">MSDLHLCLTCFGYAVFQSLFSLFACLLSLTKLRNVIMSPRPMGRETTPVNQI</sequence>
<dbReference type="Ensembl" id="ENSEAST00005004390.2">
    <property type="protein sequence ID" value="ENSEASP00005004001.1"/>
    <property type="gene ID" value="ENSEASG00005003042.2"/>
</dbReference>
<dbReference type="Proteomes" id="UP000694387">
    <property type="component" value="Chromosome 4"/>
</dbReference>